<dbReference type="GO" id="GO:0000981">
    <property type="term" value="F:DNA-binding transcription factor activity, RNA polymerase II-specific"/>
    <property type="evidence" value="ECO:0007669"/>
    <property type="project" value="TreeGrafter"/>
</dbReference>
<name>A0A3Q1CT97_AMPOC</name>
<protein>
    <recommendedName>
        <fullName evidence="14">C2H2-type domain-containing protein</fullName>
    </recommendedName>
</protein>
<evidence type="ECO:0000313" key="16">
    <source>
        <dbReference type="Proteomes" id="UP001501940"/>
    </source>
</evidence>
<keyword evidence="4" id="KW-0479">Metal-binding</keyword>
<evidence type="ECO:0000259" key="14">
    <source>
        <dbReference type="PROSITE" id="PS50157"/>
    </source>
</evidence>
<evidence type="ECO:0000256" key="3">
    <source>
        <dbReference type="ARBA" id="ARBA00006991"/>
    </source>
</evidence>
<comment type="similarity">
    <text evidence="3">Belongs to the krueppel C2H2-type zinc-finger protein family.</text>
</comment>
<keyword evidence="11" id="KW-0539">Nucleus</keyword>
<keyword evidence="6 12" id="KW-0863">Zinc-finger</keyword>
<comment type="subcellular location">
    <subcellularLocation>
        <location evidence="2">Nucleus</location>
    </subcellularLocation>
</comment>
<feature type="region of interest" description="Disordered" evidence="13">
    <location>
        <begin position="143"/>
        <end position="172"/>
    </location>
</feature>
<dbReference type="FunFam" id="3.30.160.60:FF:000771">
    <property type="entry name" value="zinc finger protein 648"/>
    <property type="match status" value="1"/>
</dbReference>
<reference evidence="15" key="2">
    <citation type="submission" date="2025-08" db="UniProtKB">
        <authorList>
            <consortium name="Ensembl"/>
        </authorList>
    </citation>
    <scope>IDENTIFICATION</scope>
</reference>
<dbReference type="GeneTree" id="ENSGT00940000162287"/>
<evidence type="ECO:0000256" key="6">
    <source>
        <dbReference type="ARBA" id="ARBA00022771"/>
    </source>
</evidence>
<evidence type="ECO:0000256" key="2">
    <source>
        <dbReference type="ARBA" id="ARBA00004123"/>
    </source>
</evidence>
<feature type="domain" description="C2H2-type" evidence="14">
    <location>
        <begin position="37"/>
        <end position="64"/>
    </location>
</feature>
<feature type="domain" description="C2H2-type" evidence="14">
    <location>
        <begin position="65"/>
        <end position="92"/>
    </location>
</feature>
<dbReference type="InterPro" id="IPR013087">
    <property type="entry name" value="Znf_C2H2_type"/>
</dbReference>
<evidence type="ECO:0000256" key="4">
    <source>
        <dbReference type="ARBA" id="ARBA00022723"/>
    </source>
</evidence>
<dbReference type="PROSITE" id="PS00028">
    <property type="entry name" value="ZINC_FINGER_C2H2_1"/>
    <property type="match status" value="3"/>
</dbReference>
<keyword evidence="9" id="KW-0238">DNA-binding</keyword>
<reference evidence="15" key="3">
    <citation type="submission" date="2025-09" db="UniProtKB">
        <authorList>
            <consortium name="Ensembl"/>
        </authorList>
    </citation>
    <scope>IDENTIFICATION</scope>
</reference>
<feature type="domain" description="C2H2-type" evidence="14">
    <location>
        <begin position="93"/>
        <end position="120"/>
    </location>
</feature>
<dbReference type="Gene3D" id="3.30.160.60">
    <property type="entry name" value="Classic Zinc Finger"/>
    <property type="match status" value="3"/>
</dbReference>
<keyword evidence="10" id="KW-0804">Transcription</keyword>
<dbReference type="AlphaFoldDB" id="A0A3Q1CT97"/>
<keyword evidence="5" id="KW-0677">Repeat</keyword>
<dbReference type="Ensembl" id="ENSAOCT00000031259.2">
    <property type="protein sequence ID" value="ENSAOCP00000028744.2"/>
    <property type="gene ID" value="ENSAOCG00000018579.2"/>
</dbReference>
<keyword evidence="7" id="KW-0862">Zinc</keyword>
<dbReference type="Proteomes" id="UP001501940">
    <property type="component" value="Chromosome 9"/>
</dbReference>
<dbReference type="Pfam" id="PF13894">
    <property type="entry name" value="zf-C2H2_4"/>
    <property type="match status" value="1"/>
</dbReference>
<proteinExistence type="inferred from homology"/>
<evidence type="ECO:0000256" key="5">
    <source>
        <dbReference type="ARBA" id="ARBA00022737"/>
    </source>
</evidence>
<dbReference type="OMA" id="EDFRFIC"/>
<dbReference type="PANTHER" id="PTHR23235">
    <property type="entry name" value="KRUEPPEL-LIKE TRANSCRIPTION FACTOR"/>
    <property type="match status" value="1"/>
</dbReference>
<dbReference type="InterPro" id="IPR036236">
    <property type="entry name" value="Znf_C2H2_sf"/>
</dbReference>
<evidence type="ECO:0000256" key="13">
    <source>
        <dbReference type="SAM" id="MobiDB-lite"/>
    </source>
</evidence>
<dbReference type="SMART" id="SM00355">
    <property type="entry name" value="ZnF_C2H2"/>
    <property type="match status" value="4"/>
</dbReference>
<reference evidence="15 16" key="1">
    <citation type="submission" date="2022-01" db="EMBL/GenBank/DDBJ databases">
        <title>A chromosome-scale genome assembly of the false clownfish, Amphiprion ocellaris.</title>
        <authorList>
            <person name="Ryu T."/>
        </authorList>
    </citation>
    <scope>NUCLEOTIDE SEQUENCE [LARGE SCALE GENOMIC DNA]</scope>
</reference>
<dbReference type="Pfam" id="PF00096">
    <property type="entry name" value="zf-C2H2"/>
    <property type="match status" value="3"/>
</dbReference>
<evidence type="ECO:0000256" key="10">
    <source>
        <dbReference type="ARBA" id="ARBA00023163"/>
    </source>
</evidence>
<sequence length="172" mass="19997">MLDFVHLAEPRLFTVLLIRIFSPFWFFLLDSGPKKLHSCSVCGKSYPMPSRLREHFKMHMREKLHHCSVCRKSFTFSSALRRHKRLHDDARPYQCAVCQKTFKQQSSLKSHQLTHSGVRYQCPLCSKSFSRALDGARIFRKHMKKHDSPNSPLSLKKLPQAEPGETKTVSEV</sequence>
<evidence type="ECO:0000256" key="8">
    <source>
        <dbReference type="ARBA" id="ARBA00023015"/>
    </source>
</evidence>
<gene>
    <name evidence="15" type="primary">NDP</name>
</gene>
<evidence type="ECO:0000256" key="12">
    <source>
        <dbReference type="PROSITE-ProRule" id="PRU00042"/>
    </source>
</evidence>
<evidence type="ECO:0000313" key="15">
    <source>
        <dbReference type="Ensembl" id="ENSAOCP00000028744.2"/>
    </source>
</evidence>
<keyword evidence="16" id="KW-1185">Reference proteome</keyword>
<dbReference type="GO" id="GO:0008270">
    <property type="term" value="F:zinc ion binding"/>
    <property type="evidence" value="ECO:0007669"/>
    <property type="project" value="UniProtKB-KW"/>
</dbReference>
<dbReference type="PANTHER" id="PTHR23235:SF142">
    <property type="entry name" value="ZINC FINGER PROTEIN 384"/>
    <property type="match status" value="1"/>
</dbReference>
<dbReference type="GO" id="GO:0000978">
    <property type="term" value="F:RNA polymerase II cis-regulatory region sequence-specific DNA binding"/>
    <property type="evidence" value="ECO:0007669"/>
    <property type="project" value="TreeGrafter"/>
</dbReference>
<dbReference type="SUPFAM" id="SSF57667">
    <property type="entry name" value="beta-beta-alpha zinc fingers"/>
    <property type="match status" value="2"/>
</dbReference>
<evidence type="ECO:0000256" key="7">
    <source>
        <dbReference type="ARBA" id="ARBA00022833"/>
    </source>
</evidence>
<dbReference type="GO" id="GO:0005634">
    <property type="term" value="C:nucleus"/>
    <property type="evidence" value="ECO:0007669"/>
    <property type="project" value="UniProtKB-SubCell"/>
</dbReference>
<dbReference type="FunFam" id="3.30.160.60:FF:000030">
    <property type="entry name" value="Zinc finger protein 628"/>
    <property type="match status" value="1"/>
</dbReference>
<dbReference type="PROSITE" id="PS50157">
    <property type="entry name" value="ZINC_FINGER_C2H2_2"/>
    <property type="match status" value="3"/>
</dbReference>
<keyword evidence="8" id="KW-0805">Transcription regulation</keyword>
<evidence type="ECO:0000256" key="1">
    <source>
        <dbReference type="ARBA" id="ARBA00003767"/>
    </source>
</evidence>
<accession>A0A3Q1CT97</accession>
<evidence type="ECO:0000256" key="11">
    <source>
        <dbReference type="ARBA" id="ARBA00023242"/>
    </source>
</evidence>
<organism evidence="15 16">
    <name type="scientific">Amphiprion ocellaris</name>
    <name type="common">Clown anemonefish</name>
    <dbReference type="NCBI Taxonomy" id="80972"/>
    <lineage>
        <taxon>Eukaryota</taxon>
        <taxon>Metazoa</taxon>
        <taxon>Chordata</taxon>
        <taxon>Craniata</taxon>
        <taxon>Vertebrata</taxon>
        <taxon>Euteleostomi</taxon>
        <taxon>Actinopterygii</taxon>
        <taxon>Neopterygii</taxon>
        <taxon>Teleostei</taxon>
        <taxon>Neoteleostei</taxon>
        <taxon>Acanthomorphata</taxon>
        <taxon>Ovalentaria</taxon>
        <taxon>Pomacentridae</taxon>
        <taxon>Amphiprion</taxon>
    </lineage>
</organism>
<evidence type="ECO:0000256" key="9">
    <source>
        <dbReference type="ARBA" id="ARBA00023125"/>
    </source>
</evidence>
<comment type="function">
    <text evidence="1">May be involved in transcriptional regulation.</text>
</comment>